<dbReference type="Pfam" id="PF01936">
    <property type="entry name" value="NYN"/>
    <property type="match status" value="1"/>
</dbReference>
<dbReference type="Proteomes" id="UP001202961">
    <property type="component" value="Unassembled WGS sequence"/>
</dbReference>
<dbReference type="RefSeq" id="WP_250932325.1">
    <property type="nucleotide sequence ID" value="NZ_JAMQBK010000085.1"/>
</dbReference>
<name>A0ABT0UBN8_9BACT</name>
<dbReference type="PANTHER" id="PTHR35811:SF1">
    <property type="entry name" value="HTH OST-TYPE DOMAIN-CONTAINING PROTEIN"/>
    <property type="match status" value="1"/>
</dbReference>
<dbReference type="InterPro" id="IPR021139">
    <property type="entry name" value="NYN"/>
</dbReference>
<dbReference type="CDD" id="cd11297">
    <property type="entry name" value="PIN_LabA-like_N_1"/>
    <property type="match status" value="1"/>
</dbReference>
<evidence type="ECO:0000313" key="2">
    <source>
        <dbReference type="EMBL" id="MCM2374434.1"/>
    </source>
</evidence>
<organism evidence="2 3">
    <name type="scientific">Aporhodopirellula aestuarii</name>
    <dbReference type="NCBI Taxonomy" id="2950107"/>
    <lineage>
        <taxon>Bacteria</taxon>
        <taxon>Pseudomonadati</taxon>
        <taxon>Planctomycetota</taxon>
        <taxon>Planctomycetia</taxon>
        <taxon>Pirellulales</taxon>
        <taxon>Pirellulaceae</taxon>
        <taxon>Aporhodopirellula</taxon>
    </lineage>
</organism>
<dbReference type="Gene3D" id="3.40.50.1010">
    <property type="entry name" value="5'-nuclease"/>
    <property type="match status" value="1"/>
</dbReference>
<evidence type="ECO:0000259" key="1">
    <source>
        <dbReference type="Pfam" id="PF01936"/>
    </source>
</evidence>
<sequence>MIAPVIPAPSTDSSDVSPNDAVILIDWENISSAGLAGIRQVLRDTGTDRRIVLIRAYADWSVHRAAGLAMANLGAQLVHVTSNIQGKNSADMQLTVDAMSLMHGHCKINTFAIVSGDRDFTPLVRELRLQGHEVLGFGRDDATSQVLRKLCDQFTFLKSPSANATKNVVARSSSEIGTGPNRRNALSGSTTFPASSRVVSVTDELRDAVALAFVDAWQVDGYPVPCEPLGKVSTEPDAISINRFFASLQNCGTDIRIDELVSPGKRSFARCAEFLAVAGLLTIDYAQPCSPKVIATGATISRLQCVLSDSACAADELMANDSDLFQGSSDDTRLTPASPRFSCGPKRTCTDGAKSRFDLVQHNPHLAG</sequence>
<keyword evidence="3" id="KW-1185">Reference proteome</keyword>
<protein>
    <submittedName>
        <fullName evidence="2">NYN domain-containing protein</fullName>
    </submittedName>
</protein>
<dbReference type="EMBL" id="JAMQBK010000085">
    <property type="protein sequence ID" value="MCM2374434.1"/>
    <property type="molecule type" value="Genomic_DNA"/>
</dbReference>
<proteinExistence type="predicted"/>
<reference evidence="2 3" key="1">
    <citation type="journal article" date="2022" name="Syst. Appl. Microbiol.">
        <title>Rhodopirellula aestuarii sp. nov., a novel member of the genus Rhodopirellula isolated from brackish sediments collected in the Tagus River estuary, Portugal.</title>
        <authorList>
            <person name="Vitorino I.R."/>
            <person name="Klimek D."/>
            <person name="Calusinska M."/>
            <person name="Lobo-da-Cunha A."/>
            <person name="Vasconcelos V."/>
            <person name="Lage O.M."/>
        </authorList>
    </citation>
    <scope>NUCLEOTIDE SEQUENCE [LARGE SCALE GENOMIC DNA]</scope>
    <source>
        <strain evidence="2 3">ICT_H3.1</strain>
    </source>
</reference>
<gene>
    <name evidence="2" type="ORF">NB063_27765</name>
</gene>
<feature type="domain" description="NYN" evidence="1">
    <location>
        <begin position="22"/>
        <end position="157"/>
    </location>
</feature>
<comment type="caution">
    <text evidence="2">The sequence shown here is derived from an EMBL/GenBank/DDBJ whole genome shotgun (WGS) entry which is preliminary data.</text>
</comment>
<accession>A0ABT0UBN8</accession>
<dbReference type="PANTHER" id="PTHR35811">
    <property type="entry name" value="SLR1870 PROTEIN"/>
    <property type="match status" value="1"/>
</dbReference>
<evidence type="ECO:0000313" key="3">
    <source>
        <dbReference type="Proteomes" id="UP001202961"/>
    </source>
</evidence>